<dbReference type="PATRIC" id="fig|391937.3.peg.4053"/>
<dbReference type="OrthoDB" id="9887505at2"/>
<protein>
    <submittedName>
        <fullName evidence="1">Uncharacterized protein</fullName>
    </submittedName>
</protein>
<accession>K2M7R1</accession>
<dbReference type="EMBL" id="AMRM01000030">
    <property type="protein sequence ID" value="EKF17040.1"/>
    <property type="molecule type" value="Genomic_DNA"/>
</dbReference>
<sequence length="81" mass="9298">MKSKVKAMADEPGKIDVTNEVEMIVAEGSFERERKGGFYEAYCSYHGPIGQDSLSIILQRKEEHEKKPGPHAVRYWWSDEP</sequence>
<dbReference type="STRING" id="391937.NA2_19758"/>
<evidence type="ECO:0000313" key="2">
    <source>
        <dbReference type="Proteomes" id="UP000006786"/>
    </source>
</evidence>
<proteinExistence type="predicted"/>
<name>K2M7R1_9HYPH</name>
<evidence type="ECO:0000313" key="1">
    <source>
        <dbReference type="EMBL" id="EKF17040.1"/>
    </source>
</evidence>
<keyword evidence="2" id="KW-1185">Reference proteome</keyword>
<gene>
    <name evidence="1" type="ORF">NA2_19758</name>
</gene>
<reference evidence="1 2" key="1">
    <citation type="journal article" date="2012" name="J. Bacteriol.">
        <title>Genome Sequence of Nitratireductor pacificus Type Strain pht-3B.</title>
        <authorList>
            <person name="Lai Q."/>
            <person name="Li G."/>
            <person name="Shao Z."/>
        </authorList>
    </citation>
    <scope>NUCLEOTIDE SEQUENCE [LARGE SCALE GENOMIC DNA]</scope>
    <source>
        <strain evidence="2">pht-3B</strain>
    </source>
</reference>
<comment type="caution">
    <text evidence="1">The sequence shown here is derived from an EMBL/GenBank/DDBJ whole genome shotgun (WGS) entry which is preliminary data.</text>
</comment>
<dbReference type="RefSeq" id="WP_008599034.1">
    <property type="nucleotide sequence ID" value="NZ_AMRM01000030.1"/>
</dbReference>
<dbReference type="Proteomes" id="UP000006786">
    <property type="component" value="Unassembled WGS sequence"/>
</dbReference>
<organism evidence="1 2">
    <name type="scientific">Nitratireductor pacificus pht-3B</name>
    <dbReference type="NCBI Taxonomy" id="391937"/>
    <lineage>
        <taxon>Bacteria</taxon>
        <taxon>Pseudomonadati</taxon>
        <taxon>Pseudomonadota</taxon>
        <taxon>Alphaproteobacteria</taxon>
        <taxon>Hyphomicrobiales</taxon>
        <taxon>Phyllobacteriaceae</taxon>
        <taxon>Nitratireductor</taxon>
    </lineage>
</organism>
<dbReference type="AlphaFoldDB" id="K2M7R1"/>